<protein>
    <recommendedName>
        <fullName evidence="1">NrS-1 polymerase-like HBD domain-containing protein</fullName>
    </recommendedName>
</protein>
<proteinExistence type="predicted"/>
<dbReference type="InterPro" id="IPR054468">
    <property type="entry name" value="NrSPol-like_HBD"/>
</dbReference>
<comment type="caution">
    <text evidence="2">The sequence shown here is derived from an EMBL/GenBank/DDBJ whole genome shotgun (WGS) entry which is preliminary data.</text>
</comment>
<evidence type="ECO:0000259" key="1">
    <source>
        <dbReference type="Pfam" id="PF22763"/>
    </source>
</evidence>
<name>A0A2H0UD12_9BACT</name>
<dbReference type="EMBL" id="PFBK01000008">
    <property type="protein sequence ID" value="PIR83675.1"/>
    <property type="molecule type" value="Genomic_DNA"/>
</dbReference>
<reference evidence="3" key="1">
    <citation type="submission" date="2017-09" db="EMBL/GenBank/DDBJ databases">
        <title>Depth-based differentiation of microbial function through sediment-hosted aquifers and enrichment of novel symbionts in the deep terrestrial subsurface.</title>
        <authorList>
            <person name="Probst A.J."/>
            <person name="Ladd B."/>
            <person name="Jarett J.K."/>
            <person name="Geller-Mcgrath D.E."/>
            <person name="Sieber C.M.K."/>
            <person name="Emerson J.B."/>
            <person name="Anantharaman K."/>
            <person name="Thomas B.C."/>
            <person name="Malmstrom R."/>
            <person name="Stieglmeier M."/>
            <person name="Klingl A."/>
            <person name="Woyke T."/>
            <person name="Ryan C.M."/>
            <person name="Banfield J.F."/>
        </authorList>
    </citation>
    <scope>NUCLEOTIDE SEQUENCE [LARGE SCALE GENOMIC DNA]</scope>
</reference>
<gene>
    <name evidence="2" type="ORF">COU18_03275</name>
</gene>
<evidence type="ECO:0000313" key="3">
    <source>
        <dbReference type="Proteomes" id="UP000231192"/>
    </source>
</evidence>
<dbReference type="Proteomes" id="UP000231192">
    <property type="component" value="Unassembled WGS sequence"/>
</dbReference>
<evidence type="ECO:0000313" key="2">
    <source>
        <dbReference type="EMBL" id="PIR83675.1"/>
    </source>
</evidence>
<sequence>MDAEGKYQTHGLAALYREKCWVLYQLITLPDGRTDKVPKALSGHNAKPNDPSTWSTFPEADAARKHFSGVGVMFADKVLGVDLDHCIVDGAVSPEITEFIEKAHTYTEISPSGTGLHVYFLLTGPVTLERNKAPRGKGADYECYTTGRWFTYTENPWTTSYSLRTVNPDEALELLRMLGYPWKKQPSSPEKAQNVPVKTLPLTDAQLLQRMFASKNGAKIRALYDGDTSDYGNDKSSADAALCSHLAFWTGRDASRIESLWLASPLGAREKTQDREDYRKRTIESALGLVAETYSGPEEDGDDSADSLRTTQATQLVQHVTNNPDIVLFVDDYKMAHIRLPVGDHFEIWTCGGSDFTYWLSDEFYRLTGKAAGTNTISAALNTIKGRARAGGIKHHLHSRIAGHDGATWYDLCDEKWRAIRIDQSGWNVVDIPPILFSRYSFHKPQVEPVGGGDVREILKFVNVQDSDDQILLLVYLVSTFIPGFPHPILYVHGPAGSRKSTLCEVLLKFVSPSSLGVIHFTKNTEELKQTLYHHSAFVCLDNVTGIDSECADLLCRAVTGSGFTKRKLYSDTDAVIFRIEANIAINGVNLGSSREDLLDRCLLLGLERIPDSERKELADVFTSLDTARPRIFGAILNAVSRAMAIKPTVRTDNLFRMADFTAWGCAIAEAIGYSQQSFLDAYSRNIGEQIEEVIESNIVATLIIELMCDDETVEWTGTPTMLFEEIKRLAFNRIPLQTSEGATLYERRQIEKKLPENANALTRLMRHLAPVLEKKGIKWERDNTGKERRIVIRRLDGRAGTNTPF</sequence>
<dbReference type="Pfam" id="PF22763">
    <property type="entry name" value="NrS1-1_pol-like_HBD"/>
    <property type="match status" value="1"/>
</dbReference>
<dbReference type="AlphaFoldDB" id="A0A2H0UD12"/>
<accession>A0A2H0UD12</accession>
<feature type="domain" description="NrS-1 polymerase-like HBD" evidence="1">
    <location>
        <begin position="235"/>
        <end position="295"/>
    </location>
</feature>
<dbReference type="InterPro" id="IPR027417">
    <property type="entry name" value="P-loop_NTPase"/>
</dbReference>
<dbReference type="SUPFAM" id="SSF52540">
    <property type="entry name" value="P-loop containing nucleoside triphosphate hydrolases"/>
    <property type="match status" value="1"/>
</dbReference>
<organism evidence="2 3">
    <name type="scientific">Candidatus Kaiserbacteria bacterium CG10_big_fil_rev_8_21_14_0_10_51_14</name>
    <dbReference type="NCBI Taxonomy" id="1974610"/>
    <lineage>
        <taxon>Bacteria</taxon>
        <taxon>Candidatus Kaiseribacteriota</taxon>
    </lineage>
</organism>